<dbReference type="InterPro" id="IPR036942">
    <property type="entry name" value="Beta-barrel_TonB_sf"/>
</dbReference>
<dbReference type="InterPro" id="IPR039426">
    <property type="entry name" value="TonB-dep_rcpt-like"/>
</dbReference>
<feature type="domain" description="Secretin/TonB short N-terminal" evidence="6">
    <location>
        <begin position="56"/>
        <end position="107"/>
    </location>
</feature>
<evidence type="ECO:0000256" key="3">
    <source>
        <dbReference type="ARBA" id="ARBA00022692"/>
    </source>
</evidence>
<dbReference type="InterPro" id="IPR037066">
    <property type="entry name" value="Plug_dom_sf"/>
</dbReference>
<dbReference type="Pfam" id="PF07660">
    <property type="entry name" value="STN"/>
    <property type="match status" value="1"/>
</dbReference>
<dbReference type="Pfam" id="PF07715">
    <property type="entry name" value="Plug"/>
    <property type="match status" value="1"/>
</dbReference>
<dbReference type="Gene3D" id="2.60.40.1120">
    <property type="entry name" value="Carboxypeptidase-like, regulatory domain"/>
    <property type="match status" value="1"/>
</dbReference>
<dbReference type="InterPro" id="IPR023996">
    <property type="entry name" value="TonB-dep_OMP_SusC/RagA"/>
</dbReference>
<dbReference type="Gene3D" id="2.170.130.10">
    <property type="entry name" value="TonB-dependent receptor, plug domain"/>
    <property type="match status" value="1"/>
</dbReference>
<dbReference type="GO" id="GO:0009279">
    <property type="term" value="C:cell outer membrane"/>
    <property type="evidence" value="ECO:0007669"/>
    <property type="project" value="UniProtKB-SubCell"/>
</dbReference>
<evidence type="ECO:0000256" key="1">
    <source>
        <dbReference type="ARBA" id="ARBA00004571"/>
    </source>
</evidence>
<dbReference type="InterPro" id="IPR023997">
    <property type="entry name" value="TonB-dep_OMP_SusC/RagA_CS"/>
</dbReference>
<name>A0A5J4ST35_9ZZZZ</name>
<dbReference type="InterPro" id="IPR012910">
    <property type="entry name" value="Plug_dom"/>
</dbReference>
<keyword evidence="7" id="KW-0675">Receptor</keyword>
<proteinExistence type="predicted"/>
<dbReference type="SUPFAM" id="SSF49464">
    <property type="entry name" value="Carboxypeptidase regulatory domain-like"/>
    <property type="match status" value="1"/>
</dbReference>
<dbReference type="NCBIfam" id="TIGR04057">
    <property type="entry name" value="SusC_RagA_signa"/>
    <property type="match status" value="1"/>
</dbReference>
<dbReference type="SMART" id="SM00965">
    <property type="entry name" value="STN"/>
    <property type="match status" value="1"/>
</dbReference>
<dbReference type="InterPro" id="IPR008969">
    <property type="entry name" value="CarboxyPept-like_regulatory"/>
</dbReference>
<keyword evidence="4" id="KW-0472">Membrane</keyword>
<accession>A0A5J4ST35</accession>
<comment type="subcellular location">
    <subcellularLocation>
        <location evidence="1">Cell outer membrane</location>
        <topology evidence="1">Multi-pass membrane protein</topology>
    </subcellularLocation>
</comment>
<evidence type="ECO:0000256" key="4">
    <source>
        <dbReference type="ARBA" id="ARBA00023136"/>
    </source>
</evidence>
<gene>
    <name evidence="7" type="ORF">EZS27_003237</name>
</gene>
<dbReference type="PROSITE" id="PS52016">
    <property type="entry name" value="TONB_DEPENDENT_REC_3"/>
    <property type="match status" value="1"/>
</dbReference>
<dbReference type="Gene3D" id="2.40.170.20">
    <property type="entry name" value="TonB-dependent receptor, beta-barrel domain"/>
    <property type="match status" value="1"/>
</dbReference>
<evidence type="ECO:0000256" key="5">
    <source>
        <dbReference type="ARBA" id="ARBA00023237"/>
    </source>
</evidence>
<evidence type="ECO:0000256" key="2">
    <source>
        <dbReference type="ARBA" id="ARBA00022448"/>
    </source>
</evidence>
<evidence type="ECO:0000313" key="7">
    <source>
        <dbReference type="EMBL" id="KAA6349326.1"/>
    </source>
</evidence>
<dbReference type="InterPro" id="IPR011662">
    <property type="entry name" value="Secretin/TonB_short_N"/>
</dbReference>
<dbReference type="AlphaFoldDB" id="A0A5J4ST35"/>
<dbReference type="NCBIfam" id="TIGR04056">
    <property type="entry name" value="OMP_RagA_SusC"/>
    <property type="match status" value="1"/>
</dbReference>
<keyword evidence="5" id="KW-0998">Cell outer membrane</keyword>
<dbReference type="Pfam" id="PF13715">
    <property type="entry name" value="CarbopepD_reg_2"/>
    <property type="match status" value="1"/>
</dbReference>
<dbReference type="EMBL" id="SNRY01000049">
    <property type="protein sequence ID" value="KAA6349326.1"/>
    <property type="molecule type" value="Genomic_DNA"/>
</dbReference>
<keyword evidence="3" id="KW-0812">Transmembrane</keyword>
<sequence>MNYPSAKVHLKLLLFLLCFFFLNVTSYAQNNVRISINRENITIKEALQEVEKQSKMSVAYNESKLSGDKVIHLHIDSQPLEQVLNTILGETDFSYQLRDQYIMIVPKKIEQSVSKLIRGKILDENGDPLIGTSVFMKDNPTIVTITDIDGNFSLNVSKGNVIVATFLGYQPQNITITNLDVYTIKLMPSSLDLDAVVVTALGIKRAQKALSYNVQEINSDELTKVKDANFVNSLSGKIAGVTINSSSSGVGGASKVVMRGSKSIAQSSNALYVVDGVPMFNLGGEGSTEFGSTGTSESIADINPEDIESISVLTGAAAAALYGSHAANGAIVITTKKGAAGRLQVTFSSNVDILNPFFLPRFQNSYGTGDSTVDGGSLNKSWGNLLNDANYTGYSPKKDFFETGSLVTNTITVSTGNDKNQTYFSTAVVNSDGIIPNNQYDRYNFTLRNTSSSLNDKLKLDLSASYIMQKDQNMINQGIYSNPLVSAYLFPRGDDFNMVRIFERYDAGSKISTQYWPQGEGDFRLQNPYWITYRNLKNNDKKRYMFSAGLSYDILSWLNVAGRVRVDNSVNDFTEKLYASTNETVAEGKKGLYSITTTKDFQTYADVLVNIDKRFDDFSLMTNIGASISDMKSDAIKVRGPIRENGIPNVFNVFNIDDIKRTNEQIGWREQTQSVFASAEVGWRSLYYLTLTGRNDWASQLANSPQSSFFYPSVGLSAILSEIFTLPKFINYMKARSSFSSVGLPYPRGLTSLTYTFNQKDKIWETKTHYPIGDLYPERTNSWEVGLTTRLLNHFNLDLSWYLANTFNQTFDPQISVSSGYSNIYLQTGSVRNTGIEVSLNYSNKWNQISWNSGITFSFNKNKITELVKDYVHPETGEIINKDRLDIGGLARARFILKEGGSLGDLYSITDLKKDSNHNIYVDADGKLQTVYNIGDIKLGSVFPKYNLAWKNAVSWRNFDVSALISARVGGIVYSATQASMDLYGVSEASANARNNGGVYINDGDIIPAQTWYTTIGSQSGVPQYYIYSATNVRLQEASLGYTIPKNKLNDIMEITVSAVGRNLWMIYNKAPFDPEAVASTGNYYQGIDYFMMPSTRNIGFNVRVKF</sequence>
<protein>
    <submittedName>
        <fullName evidence="7">TonB-dependent receptor SusC</fullName>
    </submittedName>
</protein>
<organism evidence="7">
    <name type="scientific">termite gut metagenome</name>
    <dbReference type="NCBI Taxonomy" id="433724"/>
    <lineage>
        <taxon>unclassified sequences</taxon>
        <taxon>metagenomes</taxon>
        <taxon>organismal metagenomes</taxon>
    </lineage>
</organism>
<reference evidence="7" key="1">
    <citation type="submission" date="2019-03" db="EMBL/GenBank/DDBJ databases">
        <title>Single cell metagenomics reveals metabolic interactions within the superorganism composed of flagellate Streblomastix strix and complex community of Bacteroidetes bacteria on its surface.</title>
        <authorList>
            <person name="Treitli S.C."/>
            <person name="Kolisko M."/>
            <person name="Husnik F."/>
            <person name="Keeling P."/>
            <person name="Hampl V."/>
        </authorList>
    </citation>
    <scope>NUCLEOTIDE SEQUENCE</scope>
    <source>
        <strain evidence="7">STM</strain>
    </source>
</reference>
<evidence type="ECO:0000259" key="6">
    <source>
        <dbReference type="SMART" id="SM00965"/>
    </source>
</evidence>
<dbReference type="SUPFAM" id="SSF56935">
    <property type="entry name" value="Porins"/>
    <property type="match status" value="1"/>
</dbReference>
<keyword evidence="2" id="KW-0813">Transport</keyword>
<comment type="caution">
    <text evidence="7">The sequence shown here is derived from an EMBL/GenBank/DDBJ whole genome shotgun (WGS) entry which is preliminary data.</text>
</comment>